<dbReference type="AlphaFoldDB" id="A0A178CUI1"/>
<evidence type="ECO:0000313" key="2">
    <source>
        <dbReference type="EMBL" id="OAL33520.1"/>
    </source>
</evidence>
<accession>A0A178CUI1</accession>
<feature type="compositionally biased region" description="Polar residues" evidence="1">
    <location>
        <begin position="114"/>
        <end position="141"/>
    </location>
</feature>
<name>A0A178CUI1_9EURO</name>
<organism evidence="2 3">
    <name type="scientific">Fonsecaea nubica</name>
    <dbReference type="NCBI Taxonomy" id="856822"/>
    <lineage>
        <taxon>Eukaryota</taxon>
        <taxon>Fungi</taxon>
        <taxon>Dikarya</taxon>
        <taxon>Ascomycota</taxon>
        <taxon>Pezizomycotina</taxon>
        <taxon>Eurotiomycetes</taxon>
        <taxon>Chaetothyriomycetidae</taxon>
        <taxon>Chaetothyriales</taxon>
        <taxon>Herpotrichiellaceae</taxon>
        <taxon>Fonsecaea</taxon>
    </lineage>
</organism>
<comment type="caution">
    <text evidence="2">The sequence shown here is derived from an EMBL/GenBank/DDBJ whole genome shotgun (WGS) entry which is preliminary data.</text>
</comment>
<evidence type="ECO:0000313" key="3">
    <source>
        <dbReference type="Proteomes" id="UP000185904"/>
    </source>
</evidence>
<gene>
    <name evidence="2" type="ORF">AYO20_07206</name>
</gene>
<protein>
    <submittedName>
        <fullName evidence="2">Uncharacterized protein</fullName>
    </submittedName>
</protein>
<sequence length="178" mass="19664">MSSFNQSPSWLAGHATSGGQPYGSEIVEELLNHIEIHGKEECLNQIKSWLQRQEPSRGHQSRSELQVQHMKAEFQYVKEASWRGARAALGEDHSAGAGEQENGLEARSRKELSTQEATGNDESLISNSNMEATPQHASKTPQAIRDSTSKLDSSSTTLPDESNKESQIPHPQTTSRRN</sequence>
<feature type="region of interest" description="Disordered" evidence="1">
    <location>
        <begin position="88"/>
        <end position="178"/>
    </location>
</feature>
<dbReference type="EMBL" id="LVCJ01000049">
    <property type="protein sequence ID" value="OAL33520.1"/>
    <property type="molecule type" value="Genomic_DNA"/>
</dbReference>
<dbReference type="Proteomes" id="UP000185904">
    <property type="component" value="Unassembled WGS sequence"/>
</dbReference>
<evidence type="ECO:0000256" key="1">
    <source>
        <dbReference type="SAM" id="MobiDB-lite"/>
    </source>
</evidence>
<dbReference type="RefSeq" id="XP_022498532.1">
    <property type="nucleotide sequence ID" value="XM_022645493.1"/>
</dbReference>
<dbReference type="GeneID" id="34590619"/>
<reference evidence="2 3" key="1">
    <citation type="submission" date="2016-03" db="EMBL/GenBank/DDBJ databases">
        <title>The draft genome sequence of Fonsecaea nubica causative agent of cutaneous subcutaneous infection in human host.</title>
        <authorList>
            <person name="Costa F."/>
            <person name="Sybren D.H."/>
            <person name="Raittz R.T."/>
            <person name="Weiss V.A."/>
            <person name="Leao A.C."/>
            <person name="Gomes R."/>
            <person name="De Souza E.M."/>
            <person name="Pedrosa F.O."/>
            <person name="Steffens M.B."/>
            <person name="Bombassaro A."/>
            <person name="Tadra-Sfeir M.Z."/>
            <person name="Moreno L.F."/>
            <person name="Najafzadeh M.J."/>
            <person name="Felipe M.S."/>
            <person name="Teixeira M."/>
            <person name="Sun J."/>
            <person name="Xi L."/>
            <person name="Castro M.A."/>
            <person name="Vicente V.A."/>
        </authorList>
    </citation>
    <scope>NUCLEOTIDE SEQUENCE [LARGE SCALE GENOMIC DNA]</scope>
    <source>
        <strain evidence="2 3">CBS 269.64</strain>
    </source>
</reference>
<feature type="compositionally biased region" description="Basic and acidic residues" evidence="1">
    <location>
        <begin position="104"/>
        <end position="113"/>
    </location>
</feature>
<feature type="compositionally biased region" description="Polar residues" evidence="1">
    <location>
        <begin position="165"/>
        <end position="178"/>
    </location>
</feature>
<feature type="region of interest" description="Disordered" evidence="1">
    <location>
        <begin position="1"/>
        <end position="22"/>
    </location>
</feature>
<proteinExistence type="predicted"/>
<keyword evidence="3" id="KW-1185">Reference proteome</keyword>